<dbReference type="EMBL" id="GG662546">
    <property type="protein sequence ID" value="EAS02217.1"/>
    <property type="molecule type" value="Genomic_DNA"/>
</dbReference>
<proteinExistence type="predicted"/>
<dbReference type="eggNOG" id="KOG2085">
    <property type="taxonomic scope" value="Eukaryota"/>
</dbReference>
<keyword evidence="2" id="KW-1185">Reference proteome</keyword>
<dbReference type="SUPFAM" id="SSF48371">
    <property type="entry name" value="ARM repeat"/>
    <property type="match status" value="1"/>
</dbReference>
<dbReference type="Pfam" id="PF01603">
    <property type="entry name" value="B56"/>
    <property type="match status" value="1"/>
</dbReference>
<dbReference type="InterPro" id="IPR011989">
    <property type="entry name" value="ARM-like"/>
</dbReference>
<dbReference type="AlphaFoldDB" id="Q240J1"/>
<dbReference type="InParanoid" id="Q240J1"/>
<dbReference type="GeneID" id="7828053"/>
<accession>Q240J1</accession>
<protein>
    <submittedName>
        <fullName evidence="1">Protein phosphatase 2A regulatory B subunit, B56 family protein</fullName>
    </submittedName>
</protein>
<dbReference type="STRING" id="312017.Q240J1"/>
<organism evidence="1 2">
    <name type="scientific">Tetrahymena thermophila (strain SB210)</name>
    <dbReference type="NCBI Taxonomy" id="312017"/>
    <lineage>
        <taxon>Eukaryota</taxon>
        <taxon>Sar</taxon>
        <taxon>Alveolata</taxon>
        <taxon>Ciliophora</taxon>
        <taxon>Intramacronucleata</taxon>
        <taxon>Oligohymenophorea</taxon>
        <taxon>Hymenostomatida</taxon>
        <taxon>Tetrahymenina</taxon>
        <taxon>Tetrahymenidae</taxon>
        <taxon>Tetrahymena</taxon>
    </lineage>
</organism>
<dbReference type="InterPro" id="IPR002554">
    <property type="entry name" value="PP2A_B56"/>
</dbReference>
<dbReference type="Proteomes" id="UP000009168">
    <property type="component" value="Unassembled WGS sequence"/>
</dbReference>
<dbReference type="Gene3D" id="1.25.10.10">
    <property type="entry name" value="Leucine-rich Repeat Variant"/>
    <property type="match status" value="1"/>
</dbReference>
<sequence>MQNNKQFHSFETLSQQLKNYIIRKKPTIKEINDSFLDIILFCSIEYDLNDLSKNQKEKQQQINYIKELNEQLGKFPTDFEKQNMLKLLFIPNMKLIIDMISINLFRRPAAMIKEIKPNLTYEFEVIETNPQRERFKCFSDFLLFIVIETEQKYLKKFITKQFICEFVQSFNREDSYEKDELFRLFKNLYCFQYARNLREALYQQLRSLIHEDYKLEGVQTILWSIYQFTRGFTTPLREEHVITFKSVLIPLYKVKLFEDKDFFNDLEILCHEFISKDSSLAYSLLEAIIRYWPYDNTQKQLIFLNIILGIIEICECQSLKNIIQKLLWRLAQCITGSNLQVADRAMCFFENESFLKVFIYYKALTYPLFTYSICQLANNHWHPVMKQSFTLLKTIIKDLDNQSFEEALAQKSEYFFPIVNGNIKLIYKNEEKWKIIFAQAKQKDPSISEPIFIDTNVITENNILNKKYIRVGD</sequence>
<dbReference type="PANTHER" id="PTHR10257">
    <property type="entry name" value="SERINE/THREONINE PROTEIN PHOSPHATASE 2A PP2A REGULATORY SUBUNIT B"/>
    <property type="match status" value="1"/>
</dbReference>
<evidence type="ECO:0000313" key="2">
    <source>
        <dbReference type="Proteomes" id="UP000009168"/>
    </source>
</evidence>
<dbReference type="KEGG" id="tet:TTHERM_00991560"/>
<dbReference type="GO" id="GO:0007165">
    <property type="term" value="P:signal transduction"/>
    <property type="evidence" value="ECO:0007669"/>
    <property type="project" value="InterPro"/>
</dbReference>
<dbReference type="RefSeq" id="XP_001022462.1">
    <property type="nucleotide sequence ID" value="XM_001022462.1"/>
</dbReference>
<dbReference type="GO" id="GO:0019888">
    <property type="term" value="F:protein phosphatase regulator activity"/>
    <property type="evidence" value="ECO:0007669"/>
    <property type="project" value="InterPro"/>
</dbReference>
<dbReference type="OrthoDB" id="10264446at2759"/>
<reference evidence="2" key="1">
    <citation type="journal article" date="2006" name="PLoS Biol.">
        <title>Macronuclear genome sequence of the ciliate Tetrahymena thermophila, a model eukaryote.</title>
        <authorList>
            <person name="Eisen J.A."/>
            <person name="Coyne R.S."/>
            <person name="Wu M."/>
            <person name="Wu D."/>
            <person name="Thiagarajan M."/>
            <person name="Wortman J.R."/>
            <person name="Badger J.H."/>
            <person name="Ren Q."/>
            <person name="Amedeo P."/>
            <person name="Jones K.M."/>
            <person name="Tallon L.J."/>
            <person name="Delcher A.L."/>
            <person name="Salzberg S.L."/>
            <person name="Silva J.C."/>
            <person name="Haas B.J."/>
            <person name="Majoros W.H."/>
            <person name="Farzad M."/>
            <person name="Carlton J.M."/>
            <person name="Smith R.K. Jr."/>
            <person name="Garg J."/>
            <person name="Pearlman R.E."/>
            <person name="Karrer K.M."/>
            <person name="Sun L."/>
            <person name="Manning G."/>
            <person name="Elde N.C."/>
            <person name="Turkewitz A.P."/>
            <person name="Asai D.J."/>
            <person name="Wilkes D.E."/>
            <person name="Wang Y."/>
            <person name="Cai H."/>
            <person name="Collins K."/>
            <person name="Stewart B.A."/>
            <person name="Lee S.R."/>
            <person name="Wilamowska K."/>
            <person name="Weinberg Z."/>
            <person name="Ruzzo W.L."/>
            <person name="Wloga D."/>
            <person name="Gaertig J."/>
            <person name="Frankel J."/>
            <person name="Tsao C.-C."/>
            <person name="Gorovsky M.A."/>
            <person name="Keeling P.J."/>
            <person name="Waller R.F."/>
            <person name="Patron N.J."/>
            <person name="Cherry J.M."/>
            <person name="Stover N.A."/>
            <person name="Krieger C.J."/>
            <person name="del Toro C."/>
            <person name="Ryder H.F."/>
            <person name="Williamson S.C."/>
            <person name="Barbeau R.A."/>
            <person name="Hamilton E.P."/>
            <person name="Orias E."/>
        </authorList>
    </citation>
    <scope>NUCLEOTIDE SEQUENCE [LARGE SCALE GENOMIC DNA]</scope>
    <source>
        <strain evidence="2">SB210</strain>
    </source>
</reference>
<dbReference type="PANTHER" id="PTHR10257:SF3">
    <property type="entry name" value="SERINE_THREONINE-PROTEIN PHOSPHATASE 2A 56 KDA REGULATORY SUBUNIT GAMMA ISOFORM"/>
    <property type="match status" value="1"/>
</dbReference>
<name>Q240J1_TETTS</name>
<dbReference type="GO" id="GO:0000159">
    <property type="term" value="C:protein phosphatase type 2A complex"/>
    <property type="evidence" value="ECO:0007669"/>
    <property type="project" value="InterPro"/>
</dbReference>
<dbReference type="InterPro" id="IPR016024">
    <property type="entry name" value="ARM-type_fold"/>
</dbReference>
<dbReference type="HOGENOM" id="CLU_012437_4_1_1"/>
<gene>
    <name evidence="1" type="ORF">TTHERM_00991560</name>
</gene>
<dbReference type="OMA" id="QLSFCIT"/>
<evidence type="ECO:0000313" key="1">
    <source>
        <dbReference type="EMBL" id="EAS02217.1"/>
    </source>
</evidence>